<dbReference type="SUPFAM" id="SSF56349">
    <property type="entry name" value="DNA breaking-rejoining enzymes"/>
    <property type="match status" value="1"/>
</dbReference>
<keyword evidence="3 6" id="KW-0238">DNA-binding</keyword>
<dbReference type="GO" id="GO:0003700">
    <property type="term" value="F:DNA-binding transcription factor activity"/>
    <property type="evidence" value="ECO:0007669"/>
    <property type="project" value="InterPro"/>
</dbReference>
<dbReference type="AlphaFoldDB" id="A0A558CXH5"/>
<dbReference type="CDD" id="cd07377">
    <property type="entry name" value="WHTH_GntR"/>
    <property type="match status" value="1"/>
</dbReference>
<dbReference type="GO" id="GO:0003677">
    <property type="term" value="F:DNA binding"/>
    <property type="evidence" value="ECO:0007669"/>
    <property type="project" value="UniProtKB-UniRule"/>
</dbReference>
<dbReference type="PANTHER" id="PTHR30349:SF41">
    <property type="entry name" value="INTEGRASE_RECOMBINASE PROTEIN MJ0367-RELATED"/>
    <property type="match status" value="1"/>
</dbReference>
<dbReference type="Gene3D" id="1.10.443.10">
    <property type="entry name" value="Intergrase catalytic core"/>
    <property type="match status" value="1"/>
</dbReference>
<evidence type="ECO:0000256" key="1">
    <source>
        <dbReference type="ARBA" id="ARBA00008857"/>
    </source>
</evidence>
<evidence type="ECO:0000313" key="11">
    <source>
        <dbReference type="Proteomes" id="UP000320011"/>
    </source>
</evidence>
<evidence type="ECO:0000259" key="7">
    <source>
        <dbReference type="PROSITE" id="PS50949"/>
    </source>
</evidence>
<dbReference type="InterPro" id="IPR000524">
    <property type="entry name" value="Tscrpt_reg_HTH_GntR"/>
</dbReference>
<dbReference type="InterPro" id="IPR002104">
    <property type="entry name" value="Integrase_catalytic"/>
</dbReference>
<dbReference type="PROSITE" id="PS50949">
    <property type="entry name" value="HTH_GNTR"/>
    <property type="match status" value="1"/>
</dbReference>
<comment type="similarity">
    <text evidence="1">Belongs to the 'phage' integrase family.</text>
</comment>
<dbReference type="GO" id="GO:0015074">
    <property type="term" value="P:DNA integration"/>
    <property type="evidence" value="ECO:0007669"/>
    <property type="project" value="InterPro"/>
</dbReference>
<dbReference type="SUPFAM" id="SSF46785">
    <property type="entry name" value="Winged helix' DNA-binding domain"/>
    <property type="match status" value="1"/>
</dbReference>
<evidence type="ECO:0000259" key="8">
    <source>
        <dbReference type="PROSITE" id="PS51898"/>
    </source>
</evidence>
<dbReference type="CDD" id="cd01189">
    <property type="entry name" value="INT_ICEBs1_C_like"/>
    <property type="match status" value="1"/>
</dbReference>
<feature type="domain" description="Tyr recombinase" evidence="8">
    <location>
        <begin position="203"/>
        <end position="401"/>
    </location>
</feature>
<dbReference type="Pfam" id="PF00589">
    <property type="entry name" value="Phage_integrase"/>
    <property type="match status" value="1"/>
</dbReference>
<dbReference type="PANTHER" id="PTHR30349">
    <property type="entry name" value="PHAGE INTEGRASE-RELATED"/>
    <property type="match status" value="1"/>
</dbReference>
<accession>A0A558CXH5</accession>
<dbReference type="InterPro" id="IPR011010">
    <property type="entry name" value="DNA_brk_join_enz"/>
</dbReference>
<keyword evidence="2" id="KW-0805">Transcription regulation</keyword>
<proteinExistence type="inferred from homology"/>
<evidence type="ECO:0000259" key="9">
    <source>
        <dbReference type="PROSITE" id="PS51900"/>
    </source>
</evidence>
<reference evidence="10 11" key="2">
    <citation type="submission" date="2019-08" db="EMBL/GenBank/DDBJ databases">
        <title>Amycolatopsis acidicola sp. nov., isolated from peat swamp forest soil.</title>
        <authorList>
            <person name="Srisuk N."/>
        </authorList>
    </citation>
    <scope>NUCLEOTIDE SEQUENCE [LARGE SCALE GENOMIC DNA]</scope>
    <source>
        <strain evidence="10 11">TBRC 6029</strain>
    </source>
</reference>
<reference evidence="10 11" key="1">
    <citation type="submission" date="2019-07" db="EMBL/GenBank/DDBJ databases">
        <authorList>
            <person name="Duangmal K."/>
            <person name="Teo W.F.A."/>
        </authorList>
    </citation>
    <scope>NUCLEOTIDE SEQUENCE [LARGE SCALE GENOMIC DNA]</scope>
    <source>
        <strain evidence="10 11">TBRC 6029</strain>
    </source>
</reference>
<evidence type="ECO:0000256" key="2">
    <source>
        <dbReference type="ARBA" id="ARBA00023015"/>
    </source>
</evidence>
<dbReference type="InterPro" id="IPR044068">
    <property type="entry name" value="CB"/>
</dbReference>
<comment type="caution">
    <text evidence="10">The sequence shown here is derived from an EMBL/GenBank/DDBJ whole genome shotgun (WGS) entry which is preliminary data.</text>
</comment>
<feature type="domain" description="HTH gntR-type" evidence="7">
    <location>
        <begin position="432"/>
        <end position="500"/>
    </location>
</feature>
<gene>
    <name evidence="10" type="ORF">FNH05_11890</name>
</gene>
<dbReference type="Pfam" id="PF00392">
    <property type="entry name" value="GntR"/>
    <property type="match status" value="1"/>
</dbReference>
<dbReference type="EMBL" id="VJWX01000089">
    <property type="protein sequence ID" value="TVT53446.1"/>
    <property type="molecule type" value="Genomic_DNA"/>
</dbReference>
<feature type="domain" description="Core-binding (CB)" evidence="9">
    <location>
        <begin position="72"/>
        <end position="182"/>
    </location>
</feature>
<keyword evidence="11" id="KW-1185">Reference proteome</keyword>
<dbReference type="InterPro" id="IPR050090">
    <property type="entry name" value="Tyrosine_recombinase_XerCD"/>
</dbReference>
<keyword evidence="4" id="KW-0804">Transcription</keyword>
<keyword evidence="5" id="KW-0233">DNA recombination</keyword>
<dbReference type="PROSITE" id="PS51900">
    <property type="entry name" value="CB"/>
    <property type="match status" value="1"/>
</dbReference>
<protein>
    <submittedName>
        <fullName evidence="10">Tyrosine-type recombinase/integrase</fullName>
    </submittedName>
</protein>
<name>A0A558CXH5_9PSEU</name>
<dbReference type="InterPro" id="IPR036388">
    <property type="entry name" value="WH-like_DNA-bd_sf"/>
</dbReference>
<dbReference type="SMART" id="SM00345">
    <property type="entry name" value="HTH_GNTR"/>
    <property type="match status" value="1"/>
</dbReference>
<organism evidence="10 11">
    <name type="scientific">Amycolatopsis rhizosphaerae</name>
    <dbReference type="NCBI Taxonomy" id="2053003"/>
    <lineage>
        <taxon>Bacteria</taxon>
        <taxon>Bacillati</taxon>
        <taxon>Actinomycetota</taxon>
        <taxon>Actinomycetes</taxon>
        <taxon>Pseudonocardiales</taxon>
        <taxon>Pseudonocardiaceae</taxon>
        <taxon>Amycolatopsis</taxon>
    </lineage>
</organism>
<evidence type="ECO:0000256" key="4">
    <source>
        <dbReference type="ARBA" id="ARBA00023163"/>
    </source>
</evidence>
<dbReference type="OrthoDB" id="4326943at2"/>
<evidence type="ECO:0000256" key="6">
    <source>
        <dbReference type="PROSITE-ProRule" id="PRU01248"/>
    </source>
</evidence>
<dbReference type="Proteomes" id="UP000320011">
    <property type="component" value="Unassembled WGS sequence"/>
</dbReference>
<evidence type="ECO:0000256" key="3">
    <source>
        <dbReference type="ARBA" id="ARBA00023125"/>
    </source>
</evidence>
<dbReference type="InterPro" id="IPR010998">
    <property type="entry name" value="Integrase_recombinase_N"/>
</dbReference>
<dbReference type="Gene3D" id="1.10.150.130">
    <property type="match status" value="1"/>
</dbReference>
<dbReference type="PROSITE" id="PS51898">
    <property type="entry name" value="TYR_RECOMBINASE"/>
    <property type="match status" value="1"/>
</dbReference>
<evidence type="ECO:0000313" key="10">
    <source>
        <dbReference type="EMBL" id="TVT53446.1"/>
    </source>
</evidence>
<dbReference type="InterPro" id="IPR013762">
    <property type="entry name" value="Integrase-like_cat_sf"/>
</dbReference>
<dbReference type="Gene3D" id="1.10.10.10">
    <property type="entry name" value="Winged helix-like DNA-binding domain superfamily/Winged helix DNA-binding domain"/>
    <property type="match status" value="1"/>
</dbReference>
<dbReference type="GO" id="GO:0006310">
    <property type="term" value="P:DNA recombination"/>
    <property type="evidence" value="ECO:0007669"/>
    <property type="project" value="UniProtKB-KW"/>
</dbReference>
<dbReference type="InterPro" id="IPR036390">
    <property type="entry name" value="WH_DNA-bd_sf"/>
</dbReference>
<evidence type="ECO:0000256" key="5">
    <source>
        <dbReference type="ARBA" id="ARBA00023172"/>
    </source>
</evidence>
<sequence>MGRSARQRGEVETLSSGSLRVRVYAGVDPLTKRRLRLEEIIPAGPKAWEEAEKARTKLLNQVDERRNPKTRATVNQLLDRYFELLKVEERTLENYISLGRNHIRPLIGELPIGRLDGEILDSFYKELQTCRAHCRGRKYTEHRTRREHECDDRCRPHKCRPLGDGSIRKIHAVLSGAGKRAVRWKWHGVNPFDLAEPLPAARSNPRPPTSEQAAVIVMEAWQDLDWGMFVWLAMTTGARRGELCALKWDRVDFDKAVLEIRSSIAQRGGRTWEKDTKTHQQRRITLDEQTLALLRAYREHCARRAEVSEISHDARIFSLSPDGSTWLKPDSVSQRYARMCARIGWDMNIHQLRHYSATELITSGVDVRTVAGRLGHGGGGTTTLKVYSAWVSESDQRAAGTLAGRLPELPVTIATDGELTAPAVSAVDPEDESPYKRIAADLRGAIASGIVQPGQQLPTVTDLAARYGVSFGTAQRAIAQLRAAGLVTVSRGRRAVVVDPDAAAEAEPGAVVDLETRRTLGGSARLA</sequence>